<name>A0A401G3X6_9BACT</name>
<evidence type="ECO:0000313" key="2">
    <source>
        <dbReference type="EMBL" id="GBC63815.1"/>
    </source>
</evidence>
<dbReference type="AlphaFoldDB" id="A0A401G3X6"/>
<feature type="signal peptide" evidence="1">
    <location>
        <begin position="1"/>
        <end position="23"/>
    </location>
</feature>
<reference evidence="3" key="2">
    <citation type="submission" date="2019-01" db="EMBL/GenBank/DDBJ databases">
        <title>Genome sequence of Desulfonema ishimotonii strain Tokyo 01.</title>
        <authorList>
            <person name="Fukui M."/>
        </authorList>
    </citation>
    <scope>NUCLEOTIDE SEQUENCE [LARGE SCALE GENOMIC DNA]</scope>
    <source>
        <strain evidence="3">Tokyo 01</strain>
    </source>
</reference>
<evidence type="ECO:0000256" key="1">
    <source>
        <dbReference type="SAM" id="SignalP"/>
    </source>
</evidence>
<comment type="caution">
    <text evidence="2">The sequence shown here is derived from an EMBL/GenBank/DDBJ whole genome shotgun (WGS) entry which is preliminary data.</text>
</comment>
<dbReference type="EMBL" id="BEXT01000001">
    <property type="protein sequence ID" value="GBC63815.1"/>
    <property type="molecule type" value="Genomic_DNA"/>
</dbReference>
<sequence>MKKFTVLALAAVMVVALTVPAWALESEFGGYWRTRAFTQQNFTGEDDSEAQDLTRVDTRTRLYYTAIFNENLKFVNKFEMDAVWGDDSSYGDIGTDGISVEVKNSYADFNLGPVNMKIGAQGYVMGRGFLFDDDFAGAVVTYEGETFKIPFIWVKAYEGGIGKDANDFDADYYAINPSFTVADGMFTINPFFLYLYADKAGGDNGWDFLGDREEAKMYYAGLNLDVALDNASIWFTGIYNGGDADADQDALEDLDFDEFDGGYLLALGGNVNMNFGDIHGQVFYATGNDPDDEDSEAFIGPKGQSYYWSEIMGYGIFDNQTSANAPADAISNIMAANLGATVKPMDKLSITLDVWYAALVEDNDAGEDKLGTEVDLKVTYELVEGLNLDVVGAYLFADDGTYAGDNDADPYEIGTRLSLKF</sequence>
<protein>
    <recommendedName>
        <fullName evidence="4">Alginate export domain-containing protein</fullName>
    </recommendedName>
</protein>
<keyword evidence="3" id="KW-1185">Reference proteome</keyword>
<feature type="chain" id="PRO_5019461761" description="Alginate export domain-containing protein" evidence="1">
    <location>
        <begin position="24"/>
        <end position="421"/>
    </location>
</feature>
<dbReference type="RefSeq" id="WP_124330852.1">
    <property type="nucleotide sequence ID" value="NZ_BEXT01000001.1"/>
</dbReference>
<proteinExistence type="predicted"/>
<keyword evidence="1" id="KW-0732">Signal</keyword>
<dbReference type="InterPro" id="IPR053728">
    <property type="entry name" value="Alginate_Permeability_Chnl"/>
</dbReference>
<organism evidence="2 3">
    <name type="scientific">Desulfonema ishimotonii</name>
    <dbReference type="NCBI Taxonomy" id="45657"/>
    <lineage>
        <taxon>Bacteria</taxon>
        <taxon>Pseudomonadati</taxon>
        <taxon>Thermodesulfobacteriota</taxon>
        <taxon>Desulfobacteria</taxon>
        <taxon>Desulfobacterales</taxon>
        <taxon>Desulfococcaceae</taxon>
        <taxon>Desulfonema</taxon>
    </lineage>
</organism>
<evidence type="ECO:0000313" key="3">
    <source>
        <dbReference type="Proteomes" id="UP000288096"/>
    </source>
</evidence>
<dbReference type="OrthoDB" id="5416951at2"/>
<gene>
    <name evidence="2" type="ORF">DENIS_4813</name>
</gene>
<dbReference type="Proteomes" id="UP000288096">
    <property type="component" value="Unassembled WGS sequence"/>
</dbReference>
<accession>A0A401G3X6</accession>
<dbReference type="Gene3D" id="2.40.160.100">
    <property type="match status" value="1"/>
</dbReference>
<evidence type="ECO:0008006" key="4">
    <source>
        <dbReference type="Google" id="ProtNLM"/>
    </source>
</evidence>
<reference evidence="3" key="1">
    <citation type="submission" date="2017-11" db="EMBL/GenBank/DDBJ databases">
        <authorList>
            <person name="Watanabe M."/>
            <person name="Kojima H."/>
        </authorList>
    </citation>
    <scope>NUCLEOTIDE SEQUENCE [LARGE SCALE GENOMIC DNA]</scope>
    <source>
        <strain evidence="3">Tokyo 01</strain>
    </source>
</reference>